<feature type="chain" id="PRO_5018062506" evidence="2">
    <location>
        <begin position="23"/>
        <end position="670"/>
    </location>
</feature>
<proteinExistence type="predicted"/>
<dbReference type="OrthoDB" id="448455at2759"/>
<dbReference type="SUPFAM" id="SSF52540">
    <property type="entry name" value="P-loop containing nucleoside triphosphate hydrolases"/>
    <property type="match status" value="1"/>
</dbReference>
<feature type="domain" description="GPI inositol-deacylase winged helix" evidence="3">
    <location>
        <begin position="472"/>
        <end position="547"/>
    </location>
</feature>
<reference evidence="5 6" key="1">
    <citation type="journal article" date="2018" name="Nat. Ecol. Evol.">
        <title>Pezizomycetes genomes reveal the molecular basis of ectomycorrhizal truffle lifestyle.</title>
        <authorList>
            <person name="Murat C."/>
            <person name="Payen T."/>
            <person name="Noel B."/>
            <person name="Kuo A."/>
            <person name="Morin E."/>
            <person name="Chen J."/>
            <person name="Kohler A."/>
            <person name="Krizsan K."/>
            <person name="Balestrini R."/>
            <person name="Da Silva C."/>
            <person name="Montanini B."/>
            <person name="Hainaut M."/>
            <person name="Levati E."/>
            <person name="Barry K.W."/>
            <person name="Belfiori B."/>
            <person name="Cichocki N."/>
            <person name="Clum A."/>
            <person name="Dockter R.B."/>
            <person name="Fauchery L."/>
            <person name="Guy J."/>
            <person name="Iotti M."/>
            <person name="Le Tacon F."/>
            <person name="Lindquist E.A."/>
            <person name="Lipzen A."/>
            <person name="Malagnac F."/>
            <person name="Mello A."/>
            <person name="Molinier V."/>
            <person name="Miyauchi S."/>
            <person name="Poulain J."/>
            <person name="Riccioni C."/>
            <person name="Rubini A."/>
            <person name="Sitrit Y."/>
            <person name="Splivallo R."/>
            <person name="Traeger S."/>
            <person name="Wang M."/>
            <person name="Zifcakova L."/>
            <person name="Wipf D."/>
            <person name="Zambonelli A."/>
            <person name="Paolocci F."/>
            <person name="Nowrousian M."/>
            <person name="Ottonello S."/>
            <person name="Baldrian P."/>
            <person name="Spatafora J.W."/>
            <person name="Henrissat B."/>
            <person name="Nagy L.G."/>
            <person name="Aury J.M."/>
            <person name="Wincker P."/>
            <person name="Grigoriev I.V."/>
            <person name="Bonfante P."/>
            <person name="Martin F.M."/>
        </authorList>
    </citation>
    <scope>NUCLEOTIDE SEQUENCE [LARGE SCALE GENOMIC DNA]</scope>
    <source>
        <strain evidence="5 6">120613-1</strain>
    </source>
</reference>
<dbReference type="PANTHER" id="PTHR10039:SF15">
    <property type="entry name" value="NACHT DOMAIN-CONTAINING PROTEIN"/>
    <property type="match status" value="1"/>
</dbReference>
<name>A0A3N4JTD7_9PEZI</name>
<evidence type="ECO:0000313" key="6">
    <source>
        <dbReference type="Proteomes" id="UP000276215"/>
    </source>
</evidence>
<dbReference type="AlphaFoldDB" id="A0A3N4JTD7"/>
<keyword evidence="2" id="KW-0732">Signal</keyword>
<evidence type="ECO:0000256" key="2">
    <source>
        <dbReference type="SAM" id="SignalP"/>
    </source>
</evidence>
<keyword evidence="6" id="KW-1185">Reference proteome</keyword>
<evidence type="ECO:0000259" key="4">
    <source>
        <dbReference type="Pfam" id="PF24883"/>
    </source>
</evidence>
<feature type="domain" description="Nephrocystin 3-like N-terminal" evidence="4">
    <location>
        <begin position="188"/>
        <end position="349"/>
    </location>
</feature>
<evidence type="ECO:0000313" key="5">
    <source>
        <dbReference type="EMBL" id="RPB01624.1"/>
    </source>
</evidence>
<dbReference type="Pfam" id="PF24883">
    <property type="entry name" value="NPHP3_N"/>
    <property type="match status" value="1"/>
</dbReference>
<dbReference type="InterPro" id="IPR027417">
    <property type="entry name" value="P-loop_NTPase"/>
</dbReference>
<dbReference type="Pfam" id="PF22939">
    <property type="entry name" value="WHD_GPIID"/>
    <property type="match status" value="1"/>
</dbReference>
<dbReference type="STRING" id="1336337.A0A3N4JTD7"/>
<dbReference type="PANTHER" id="PTHR10039">
    <property type="entry name" value="AMELOGENIN"/>
    <property type="match status" value="1"/>
</dbReference>
<feature type="signal peptide" evidence="2">
    <location>
        <begin position="1"/>
        <end position="22"/>
    </location>
</feature>
<dbReference type="InterPro" id="IPR054471">
    <property type="entry name" value="GPIID_WHD"/>
</dbReference>
<dbReference type="Gene3D" id="3.40.50.300">
    <property type="entry name" value="P-loop containing nucleotide triphosphate hydrolases"/>
    <property type="match status" value="1"/>
</dbReference>
<organism evidence="5 6">
    <name type="scientific">Choiromyces venosus 120613-1</name>
    <dbReference type="NCBI Taxonomy" id="1336337"/>
    <lineage>
        <taxon>Eukaryota</taxon>
        <taxon>Fungi</taxon>
        <taxon>Dikarya</taxon>
        <taxon>Ascomycota</taxon>
        <taxon>Pezizomycotina</taxon>
        <taxon>Pezizomycetes</taxon>
        <taxon>Pezizales</taxon>
        <taxon>Tuberaceae</taxon>
        <taxon>Choiromyces</taxon>
    </lineage>
</organism>
<evidence type="ECO:0000256" key="1">
    <source>
        <dbReference type="ARBA" id="ARBA00022737"/>
    </source>
</evidence>
<evidence type="ECO:0000259" key="3">
    <source>
        <dbReference type="Pfam" id="PF22939"/>
    </source>
</evidence>
<protein>
    <submittedName>
        <fullName evidence="5">Uncharacterized protein</fullName>
    </submittedName>
</protein>
<dbReference type="Proteomes" id="UP000276215">
    <property type="component" value="Unassembled WGS sequence"/>
</dbReference>
<gene>
    <name evidence="5" type="ORF">L873DRAFT_1675556</name>
</gene>
<accession>A0A3N4JTD7</accession>
<dbReference type="InterPro" id="IPR056884">
    <property type="entry name" value="NPHP3-like_N"/>
</dbReference>
<dbReference type="EMBL" id="ML120372">
    <property type="protein sequence ID" value="RPB01624.1"/>
    <property type="molecule type" value="Genomic_DNA"/>
</dbReference>
<keyword evidence="1" id="KW-0677">Repeat</keyword>
<sequence>MAEVVALVASVITLLDLTGKLALFGNGFISGAKRAPEEVRDLVDELNTLQKIIIRLKDFLGNEQQSLTLAKLEAIDGPLNFCLRDLQQLDIDLNSQSSGFFKAFYKRLGWPLREQETRKYIQRIMRHKSSLAIELGTYQLKISEQLKIQANKQDSWRAGEDSLKILGWLYKGKFDTRHIDIQARRKEGIGDWLLETPEFRGWRNGDTLPAFFGRGIPGAGKTFISSLVIDHLQSSIRKTGEAIAYIYFEYQNQTQQRPIDVVASLVQQLVSQLPRIPQEVEARYKEMRPKSPASEDLTRILFSMPKHFPQVFIVCDALDECDEKTQREDLLPLFRLMNDKGFRLFLTSRPHPEDIQQSLCYATKLNLSAPETDMRCYIQQRIERNPQAKHLVEKAGCLEEIISVLVENAKGVFLLVRFDIEHICQQPSVWDLKQELHKLKGLSHSSEEWPLDPTYDRIMETLRSRPKGSVDRAIKILSWLSMAQRTLTVEELRVAISVEADQYNLDDIYMPEPTTLTDLCAGLVVVDEQSDTIRLVHHAAQDYLKRKAVIESEHEVHLDLAITCIRYLSFDAFRISPEEPLKPLLRRYPFLDYAAKNLSFHLRHCGGDVMHGVLVRFLESSNNIYAFLRARDESSDRDLKLGSVLGRVYYHCDIENCPDKGEPMERSRFL</sequence>